<dbReference type="InterPro" id="IPR023415">
    <property type="entry name" value="LDLR_class-A_CS"/>
</dbReference>
<dbReference type="InterPro" id="IPR002172">
    <property type="entry name" value="LDrepeatLR_classA_rpt"/>
</dbReference>
<protein>
    <recommendedName>
        <fullName evidence="3">Chitin-binding type-2 domain-containing protein</fullName>
    </recommendedName>
</protein>
<sequence>MTMSVSAAVTVMVCFADGEVFGFKCSAGLLFDVNRQICDFKLNVDNCDVVAEAKVPKPLLEAAECENPDHLGCGDGSCLPSEFFCDGSVDCADGSDEGWCDADHDPNAALPCDPRTCKLPDCFCSRDGTLVPNNMDPSQVPQMILLTFDDAINFENWDLYSQHLFTADRKNANGCPVRGTFYVSHQYTNYQQTQKLWNDGHEIAVHSITHRGPEEWWSRNATIEDWFDEMVGQANIINRFAGVRMEDIRAVRKPIFLFEALLLFVVFYPDSTDATNTNLDPSRKGSAIRKLYNDRMRVPFLRVGWNRQFLMMKEFGFIYDASMVAPFSDPPLWPYTLDHKIPHQCTGNNQRCPSRSYPGIWEMVMNQLAIEGYTCAMVDSCPPHLSGDEVYNMLIHNFKRHYSTNRAPYGLYFHTTWFKKPEYLAAFKKFLDEMIRLPDVWFVTNWQAIEWMKKPTPVNQLNQFEPWNCNRQLEPNEFACNIGKSCKLHSRVLQADRYLYTCYDCPKQYPWIRNEFGLD</sequence>
<evidence type="ECO:0000256" key="2">
    <source>
        <dbReference type="PROSITE-ProRule" id="PRU00124"/>
    </source>
</evidence>
<comment type="caution">
    <text evidence="2">Lacks conserved residue(s) required for the propagation of feature annotation.</text>
</comment>
<dbReference type="InterPro" id="IPR002557">
    <property type="entry name" value="Chitin-bd_dom"/>
</dbReference>
<keyword evidence="1 2" id="KW-1015">Disulfide bond</keyword>
<evidence type="ECO:0000259" key="3">
    <source>
        <dbReference type="Pfam" id="PF01607"/>
    </source>
</evidence>
<dbReference type="Proteomes" id="UP000502823">
    <property type="component" value="Unassembled WGS sequence"/>
</dbReference>
<dbReference type="OrthoDB" id="504708at2759"/>
<evidence type="ECO:0000313" key="4">
    <source>
        <dbReference type="EMBL" id="GFG31756.1"/>
    </source>
</evidence>
<dbReference type="Gene3D" id="4.10.400.10">
    <property type="entry name" value="Low-density Lipoprotein Receptor"/>
    <property type="match status" value="1"/>
</dbReference>
<dbReference type="Pfam" id="PF00057">
    <property type="entry name" value="Ldl_recept_a"/>
    <property type="match status" value="1"/>
</dbReference>
<dbReference type="Pfam" id="PF01607">
    <property type="entry name" value="CBM_14"/>
    <property type="match status" value="1"/>
</dbReference>
<dbReference type="InterPro" id="IPR036055">
    <property type="entry name" value="LDL_receptor-like_sf"/>
</dbReference>
<dbReference type="GO" id="GO:0016787">
    <property type="term" value="F:hydrolase activity"/>
    <property type="evidence" value="ECO:0007669"/>
    <property type="project" value="UniProtKB-ARBA"/>
</dbReference>
<feature type="disulfide bond" evidence="2">
    <location>
        <begin position="85"/>
        <end position="100"/>
    </location>
</feature>
<dbReference type="SUPFAM" id="SSF57424">
    <property type="entry name" value="LDL receptor-like module"/>
    <property type="match status" value="1"/>
</dbReference>
<proteinExistence type="predicted"/>
<reference evidence="5" key="1">
    <citation type="submission" date="2020-01" db="EMBL/GenBank/DDBJ databases">
        <title>Draft genome sequence of the Termite Coptotermes fromosanus.</title>
        <authorList>
            <person name="Itakura S."/>
            <person name="Yosikawa Y."/>
            <person name="Umezawa K."/>
        </authorList>
    </citation>
    <scope>NUCLEOTIDE SEQUENCE [LARGE SCALE GENOMIC DNA]</scope>
</reference>
<dbReference type="PANTHER" id="PTHR45985:SF5">
    <property type="entry name" value="CHITIN AND LDLR BINDING DEACETYLASE 3"/>
    <property type="match status" value="1"/>
</dbReference>
<dbReference type="AlphaFoldDB" id="A0A6L2PH76"/>
<dbReference type="EMBL" id="BLKM01000329">
    <property type="protein sequence ID" value="GFG31756.1"/>
    <property type="molecule type" value="Genomic_DNA"/>
</dbReference>
<dbReference type="Gene3D" id="3.20.20.370">
    <property type="entry name" value="Glycoside hydrolase/deacetylase"/>
    <property type="match status" value="1"/>
</dbReference>
<dbReference type="InterPro" id="IPR052740">
    <property type="entry name" value="CE4"/>
</dbReference>
<dbReference type="GO" id="GO:0005576">
    <property type="term" value="C:extracellular region"/>
    <property type="evidence" value="ECO:0007669"/>
    <property type="project" value="InterPro"/>
</dbReference>
<dbReference type="InParanoid" id="A0A6L2PH76"/>
<dbReference type="SMART" id="SM00192">
    <property type="entry name" value="LDLa"/>
    <property type="match status" value="1"/>
</dbReference>
<feature type="domain" description="Chitin-binding type-2" evidence="3">
    <location>
        <begin position="13"/>
        <end position="47"/>
    </location>
</feature>
<dbReference type="PROSITE" id="PS50068">
    <property type="entry name" value="LDLRA_2"/>
    <property type="match status" value="1"/>
</dbReference>
<dbReference type="PROSITE" id="PS01209">
    <property type="entry name" value="LDLRA_1"/>
    <property type="match status" value="1"/>
</dbReference>
<dbReference type="PANTHER" id="PTHR45985">
    <property type="match status" value="1"/>
</dbReference>
<dbReference type="InterPro" id="IPR011330">
    <property type="entry name" value="Glyco_hydro/deAcase_b/a-brl"/>
</dbReference>
<accession>A0A6L2PH76</accession>
<feature type="disulfide bond" evidence="2">
    <location>
        <begin position="73"/>
        <end position="91"/>
    </location>
</feature>
<dbReference type="SUPFAM" id="SSF88713">
    <property type="entry name" value="Glycoside hydrolase/deacetylase"/>
    <property type="match status" value="2"/>
</dbReference>
<organism evidence="4 5">
    <name type="scientific">Coptotermes formosanus</name>
    <name type="common">Formosan subterranean termite</name>
    <dbReference type="NCBI Taxonomy" id="36987"/>
    <lineage>
        <taxon>Eukaryota</taxon>
        <taxon>Metazoa</taxon>
        <taxon>Ecdysozoa</taxon>
        <taxon>Arthropoda</taxon>
        <taxon>Hexapoda</taxon>
        <taxon>Insecta</taxon>
        <taxon>Pterygota</taxon>
        <taxon>Neoptera</taxon>
        <taxon>Polyneoptera</taxon>
        <taxon>Dictyoptera</taxon>
        <taxon>Blattodea</taxon>
        <taxon>Blattoidea</taxon>
        <taxon>Termitoidae</taxon>
        <taxon>Rhinotermitidae</taxon>
        <taxon>Coptotermes</taxon>
    </lineage>
</organism>
<dbReference type="CDD" id="cd10974">
    <property type="entry name" value="CE4_CDA_like_1"/>
    <property type="match status" value="1"/>
</dbReference>
<comment type="caution">
    <text evidence="4">The sequence shown here is derived from an EMBL/GenBank/DDBJ whole genome shotgun (WGS) entry which is preliminary data.</text>
</comment>
<evidence type="ECO:0000313" key="5">
    <source>
        <dbReference type="Proteomes" id="UP000502823"/>
    </source>
</evidence>
<keyword evidence="5" id="KW-1185">Reference proteome</keyword>
<gene>
    <name evidence="4" type="ORF">Cfor_04196</name>
</gene>
<dbReference type="CDD" id="cd00112">
    <property type="entry name" value="LDLa"/>
    <property type="match status" value="1"/>
</dbReference>
<dbReference type="GO" id="GO:0008061">
    <property type="term" value="F:chitin binding"/>
    <property type="evidence" value="ECO:0007669"/>
    <property type="project" value="InterPro"/>
</dbReference>
<dbReference type="InterPro" id="IPR036508">
    <property type="entry name" value="Chitin-bd_dom_sf"/>
</dbReference>
<evidence type="ECO:0000256" key="1">
    <source>
        <dbReference type="ARBA" id="ARBA00023157"/>
    </source>
</evidence>
<name>A0A6L2PH76_COPFO</name>
<dbReference type="GO" id="GO:0005975">
    <property type="term" value="P:carbohydrate metabolic process"/>
    <property type="evidence" value="ECO:0007669"/>
    <property type="project" value="InterPro"/>
</dbReference>
<dbReference type="SUPFAM" id="SSF57625">
    <property type="entry name" value="Invertebrate chitin-binding proteins"/>
    <property type="match status" value="1"/>
</dbReference>